<evidence type="ECO:0000313" key="3">
    <source>
        <dbReference type="Proteomes" id="UP000031501"/>
    </source>
</evidence>
<evidence type="ECO:0000256" key="1">
    <source>
        <dbReference type="SAM" id="MobiDB-lite"/>
    </source>
</evidence>
<name>A0A221P5B2_9ACTN</name>
<evidence type="ECO:0000313" key="2">
    <source>
        <dbReference type="EMBL" id="ASN27370.1"/>
    </source>
</evidence>
<dbReference type="AlphaFoldDB" id="A0A221P5B2"/>
<keyword evidence="3" id="KW-1185">Reference proteome</keyword>
<dbReference type="OrthoDB" id="3543178at2"/>
<dbReference type="RefSeq" id="WP_052319013.1">
    <property type="nucleotide sequence ID" value="NZ_CP021080.1"/>
</dbReference>
<organism evidence="2 3">
    <name type="scientific">Streptomyces pluripotens</name>
    <dbReference type="NCBI Taxonomy" id="1355015"/>
    <lineage>
        <taxon>Bacteria</taxon>
        <taxon>Bacillati</taxon>
        <taxon>Actinomycetota</taxon>
        <taxon>Actinomycetes</taxon>
        <taxon>Kitasatosporales</taxon>
        <taxon>Streptomycetaceae</taxon>
        <taxon>Streptomyces</taxon>
    </lineage>
</organism>
<reference evidence="2 3" key="1">
    <citation type="submission" date="2017-07" db="EMBL/GenBank/DDBJ databases">
        <title>Genome sequence of Streptomyces pluripotens MUSC 137T.</title>
        <authorList>
            <person name="Ser H.-L."/>
            <person name="Lee L.-H."/>
        </authorList>
    </citation>
    <scope>NUCLEOTIDE SEQUENCE [LARGE SCALE GENOMIC DNA]</scope>
    <source>
        <strain evidence="2 3">MUSC 137</strain>
    </source>
</reference>
<feature type="region of interest" description="Disordered" evidence="1">
    <location>
        <begin position="159"/>
        <end position="193"/>
    </location>
</feature>
<dbReference type="EMBL" id="CP022433">
    <property type="protein sequence ID" value="ASN27370.1"/>
    <property type="molecule type" value="Genomic_DNA"/>
</dbReference>
<sequence length="383" mass="39511">MPTRPDASTPARAATLPARAATLPGPGSTRPTVGPGTGIRVPAGERLVRELGTRHIVTAVLAVPEGGYVWARRPGPARDVPLPLPGDAWAARVRAASAAAPVGLAPAAPDAVQAGVLRYRAPGVRSVAAVLREDRDPDAQQAVRDAVRGLGTTLRLLHTGPTPGGEPAAGPAAVSAAVSGTGPAAEPGSGSGVAWVPPAPARLARWLRTGTGPGVAARLHAAARAHLGDRRLRLVAEWSESAAHGPGPRVLLHGGPAFGNLVLPSGDGGPADRPVLFTGEELTLGTWEFDLAWQLAEIEEMAAGERWGVCGPADYTALAQALLEGYGTRPSPAAVHRALVIRSLTHAHDFASYVVWHEQLLVYLDLVAEAMDTAETVRARVDP</sequence>
<feature type="compositionally biased region" description="Low complexity" evidence="1">
    <location>
        <begin position="10"/>
        <end position="27"/>
    </location>
</feature>
<protein>
    <submittedName>
        <fullName evidence="2">Uncharacterized protein</fullName>
    </submittedName>
</protein>
<dbReference type="STRING" id="1355015.LK06_027620"/>
<accession>A0A221P5B2</accession>
<feature type="compositionally biased region" description="Low complexity" evidence="1">
    <location>
        <begin position="159"/>
        <end position="185"/>
    </location>
</feature>
<gene>
    <name evidence="2" type="ORF">LK07_28790</name>
</gene>
<feature type="region of interest" description="Disordered" evidence="1">
    <location>
        <begin position="1"/>
        <end position="40"/>
    </location>
</feature>
<dbReference type="Proteomes" id="UP000031501">
    <property type="component" value="Chromosome"/>
</dbReference>
<proteinExistence type="predicted"/>
<dbReference type="KEGG" id="splu:LK06_027620"/>